<dbReference type="PROSITE" id="PS51257">
    <property type="entry name" value="PROKAR_LIPOPROTEIN"/>
    <property type="match status" value="1"/>
</dbReference>
<dbReference type="InterPro" id="IPR006665">
    <property type="entry name" value="OmpA-like"/>
</dbReference>
<dbReference type="InterPro" id="IPR036737">
    <property type="entry name" value="OmpA-like_sf"/>
</dbReference>
<dbReference type="PANTHER" id="PTHR30329">
    <property type="entry name" value="STATOR ELEMENT OF FLAGELLAR MOTOR COMPLEX"/>
    <property type="match status" value="1"/>
</dbReference>
<dbReference type="EMBL" id="JAMTCO010000003">
    <property type="protein sequence ID" value="MCP2268661.1"/>
    <property type="molecule type" value="Genomic_DNA"/>
</dbReference>
<dbReference type="Pfam" id="PF00691">
    <property type="entry name" value="OmpA"/>
    <property type="match status" value="1"/>
</dbReference>
<dbReference type="CDD" id="cd07185">
    <property type="entry name" value="OmpA_C-like"/>
    <property type="match status" value="1"/>
</dbReference>
<dbReference type="Gene3D" id="3.30.1330.60">
    <property type="entry name" value="OmpA-like domain"/>
    <property type="match status" value="1"/>
</dbReference>
<evidence type="ECO:0000259" key="2">
    <source>
        <dbReference type="PROSITE" id="PS51123"/>
    </source>
</evidence>
<dbReference type="PANTHER" id="PTHR30329:SF21">
    <property type="entry name" value="LIPOPROTEIN YIAD-RELATED"/>
    <property type="match status" value="1"/>
</dbReference>
<dbReference type="InterPro" id="IPR050330">
    <property type="entry name" value="Bact_OuterMem_StrucFunc"/>
</dbReference>
<reference evidence="3 4" key="1">
    <citation type="submission" date="2022-06" db="EMBL/GenBank/DDBJ databases">
        <title>Genomic Encyclopedia of Archaeal and Bacterial Type Strains, Phase II (KMG-II): from individual species to whole genera.</title>
        <authorList>
            <person name="Goeker M."/>
        </authorList>
    </citation>
    <scope>NUCLEOTIDE SEQUENCE [LARGE SCALE GENOMIC DNA]</scope>
    <source>
        <strain evidence="3 4">DSM 44255</strain>
    </source>
</reference>
<sequence>MTGRRRHGRTTNRPRPKAAKTLIMITAIGAAAVGCGTGAEQPGGATTLVLAATAVATEQRPTLTSTARAAVASALGTDRARLRIVISGADRPRVLEDGELRLRRGARVEHDTARRAELTSGEVRRIESVLAEAASQAPRLDLAGLLDVIARTPGPGTAVVISSGLQTSGPLAIAALGWDRVGSAEVVDQAKRDGLVPDLSGKRVVLSGIGEVNRPQEALPPPLRDRLAQMWLRFCQAGGGDCSIDSEPVVGGEPKSTTPVPTVPVPQLPAITTPAAASPVELPSDILFGPDSADLLPEAEPLLAQVAKALPAGSQVHLIGRTASVGPPESARALSSRRASAVRDGLTAQGVPALSLSVEGLGYDRPLVADRDAAGALIPAAAQRNRSVELVVARP</sequence>
<dbReference type="RefSeq" id="WP_253885572.1">
    <property type="nucleotide sequence ID" value="NZ_BAAAVB010000001.1"/>
</dbReference>
<comment type="caution">
    <text evidence="3">The sequence shown here is derived from an EMBL/GenBank/DDBJ whole genome shotgun (WGS) entry which is preliminary data.</text>
</comment>
<feature type="domain" description="OmpA-like" evidence="2">
    <location>
        <begin position="275"/>
        <end position="395"/>
    </location>
</feature>
<accession>A0ABT1I7R1</accession>
<keyword evidence="4" id="KW-1185">Reference proteome</keyword>
<dbReference type="SUPFAM" id="SSF103088">
    <property type="entry name" value="OmpA-like"/>
    <property type="match status" value="1"/>
</dbReference>
<gene>
    <name evidence="3" type="ORF">LV75_001148</name>
</gene>
<name>A0ABT1I7R1_9PSEU</name>
<protein>
    <submittedName>
        <fullName evidence="3">OmpA family protein</fullName>
    </submittedName>
</protein>
<evidence type="ECO:0000256" key="1">
    <source>
        <dbReference type="PROSITE-ProRule" id="PRU00473"/>
    </source>
</evidence>
<evidence type="ECO:0000313" key="4">
    <source>
        <dbReference type="Proteomes" id="UP001205185"/>
    </source>
</evidence>
<keyword evidence="1" id="KW-0472">Membrane</keyword>
<proteinExistence type="predicted"/>
<dbReference type="PROSITE" id="PS51123">
    <property type="entry name" value="OMPA_2"/>
    <property type="match status" value="1"/>
</dbReference>
<organism evidence="3 4">
    <name type="scientific">Actinokineospora diospyrosa</name>
    <dbReference type="NCBI Taxonomy" id="103728"/>
    <lineage>
        <taxon>Bacteria</taxon>
        <taxon>Bacillati</taxon>
        <taxon>Actinomycetota</taxon>
        <taxon>Actinomycetes</taxon>
        <taxon>Pseudonocardiales</taxon>
        <taxon>Pseudonocardiaceae</taxon>
        <taxon>Actinokineospora</taxon>
    </lineage>
</organism>
<evidence type="ECO:0000313" key="3">
    <source>
        <dbReference type="EMBL" id="MCP2268661.1"/>
    </source>
</evidence>
<dbReference type="Proteomes" id="UP001205185">
    <property type="component" value="Unassembled WGS sequence"/>
</dbReference>